<keyword evidence="6" id="KW-0028">Amino-acid biosynthesis</keyword>
<dbReference type="Gene3D" id="3.90.1150.10">
    <property type="entry name" value="Aspartate Aminotransferase, domain 1"/>
    <property type="match status" value="1"/>
</dbReference>
<keyword evidence="5 8" id="KW-0663">Pyridoxal phosphate</keyword>
<evidence type="ECO:0000256" key="1">
    <source>
        <dbReference type="ARBA" id="ARBA00001933"/>
    </source>
</evidence>
<feature type="region of interest" description="Disordered" evidence="10">
    <location>
        <begin position="1"/>
        <end position="35"/>
    </location>
</feature>
<comment type="similarity">
    <text evidence="3 9">Belongs to the trans-sulfuration enzymes family.</text>
</comment>
<dbReference type="GO" id="GO:0030170">
    <property type="term" value="F:pyridoxal phosphate binding"/>
    <property type="evidence" value="ECO:0007669"/>
    <property type="project" value="InterPro"/>
</dbReference>
<dbReference type="InterPro" id="IPR000277">
    <property type="entry name" value="Cys/Met-Metab_PyrdxlP-dep_enz"/>
</dbReference>
<reference evidence="11 12" key="1">
    <citation type="submission" date="2019-06" db="EMBL/GenBank/DDBJ databases">
        <title>Draft genome sequence of the filamentous fungus Phialemoniopsis curvata isolated from diesel fuel.</title>
        <authorList>
            <person name="Varaljay V.A."/>
            <person name="Lyon W.J."/>
            <person name="Crouch A.L."/>
            <person name="Drake C.E."/>
            <person name="Hollomon J.M."/>
            <person name="Nadeau L.J."/>
            <person name="Nunn H.S."/>
            <person name="Stevenson B.S."/>
            <person name="Bojanowski C.L."/>
            <person name="Crookes-Goodson W.J."/>
        </authorList>
    </citation>
    <scope>NUCLEOTIDE SEQUENCE [LARGE SCALE GENOMIC DNA]</scope>
    <source>
        <strain evidence="11 12">D216</strain>
    </source>
</reference>
<dbReference type="GeneID" id="41971324"/>
<sequence>MTTGDDLPIETPPRAPSPAQRFGTRAVHAGSPHDPSTGAVIEPISLSTTFAQTSAGKPVGVYEYSRSANPNRDNFERAVAALENARHAVAFASGSAATAVILQSLAAGSHVISVSDVYGGTHRYFTQVAKAHGVRVTFTPEIEVDVAEHITDATKLIWIESPSNPTLRLVDIRAVATAAHARGVLVVVDNTFMSPYVQNPLDHGADIVVHSVTKYINGHSDVVMGVAALNADPLHDRLRFLQNAIGAIPSPFDCWLAHRGLKTLHLRAREASANALAVARALEAEIPARVLAVNYPGLDSHPHRAIALRQHRAGMGGGMLSFRVRGGHAAAERFCQHARVFTLAESLGGVESLCEVPSSMTHAGIPRDQREAVGVYDDLVRLSCGVEAAEDLVDDVLRALSLAALGGEDGGSNGVKNGH</sequence>
<keyword evidence="6" id="KW-0198">Cysteine biosynthesis</keyword>
<dbReference type="RefSeq" id="XP_030998294.1">
    <property type="nucleotide sequence ID" value="XM_031138224.1"/>
</dbReference>
<keyword evidence="12" id="KW-1185">Reference proteome</keyword>
<dbReference type="OrthoDB" id="3512640at2759"/>
<dbReference type="InParanoid" id="A0A507BAE5"/>
<dbReference type="EC" id="4.4.1.1" evidence="4"/>
<dbReference type="InterPro" id="IPR015422">
    <property type="entry name" value="PyrdxlP-dep_Trfase_small"/>
</dbReference>
<dbReference type="GO" id="GO:0019343">
    <property type="term" value="P:cysteine biosynthetic process via cystathionine"/>
    <property type="evidence" value="ECO:0007669"/>
    <property type="project" value="TreeGrafter"/>
</dbReference>
<dbReference type="Gene3D" id="3.40.640.10">
    <property type="entry name" value="Type I PLP-dependent aspartate aminotransferase-like (Major domain)"/>
    <property type="match status" value="1"/>
</dbReference>
<dbReference type="Pfam" id="PF01053">
    <property type="entry name" value="Cys_Met_Meta_PP"/>
    <property type="match status" value="1"/>
</dbReference>
<comment type="cofactor">
    <cofactor evidence="1 9">
        <name>pyridoxal 5'-phosphate</name>
        <dbReference type="ChEBI" id="CHEBI:597326"/>
    </cofactor>
</comment>
<dbReference type="GO" id="GO:0019346">
    <property type="term" value="P:transsulfuration"/>
    <property type="evidence" value="ECO:0007669"/>
    <property type="project" value="InterPro"/>
</dbReference>
<name>A0A507BAE5_9PEZI</name>
<feature type="modified residue" description="N6-(pyridoxal phosphate)lysine" evidence="8">
    <location>
        <position position="214"/>
    </location>
</feature>
<dbReference type="Proteomes" id="UP000319257">
    <property type="component" value="Unassembled WGS sequence"/>
</dbReference>
<dbReference type="GO" id="GO:0005737">
    <property type="term" value="C:cytoplasm"/>
    <property type="evidence" value="ECO:0007669"/>
    <property type="project" value="TreeGrafter"/>
</dbReference>
<dbReference type="EMBL" id="SKBQ01000017">
    <property type="protein sequence ID" value="TPX16583.1"/>
    <property type="molecule type" value="Genomic_DNA"/>
</dbReference>
<dbReference type="PIRSF" id="PIRSF001434">
    <property type="entry name" value="CGS"/>
    <property type="match status" value="1"/>
</dbReference>
<evidence type="ECO:0000256" key="2">
    <source>
        <dbReference type="ARBA" id="ARBA00005038"/>
    </source>
</evidence>
<dbReference type="PANTHER" id="PTHR11808">
    <property type="entry name" value="TRANS-SULFURATION ENZYME FAMILY MEMBER"/>
    <property type="match status" value="1"/>
</dbReference>
<dbReference type="AlphaFoldDB" id="A0A507BAE5"/>
<comment type="pathway">
    <text evidence="2">Amino-acid biosynthesis; L-cysteine biosynthesis; L-cysteine from L-homocysteine and L-serine: step 2/2.</text>
</comment>
<comment type="caution">
    <text evidence="11">The sequence shown here is derived from an EMBL/GenBank/DDBJ whole genome shotgun (WGS) entry which is preliminary data.</text>
</comment>
<dbReference type="InterPro" id="IPR015424">
    <property type="entry name" value="PyrdxlP-dep_Trfase"/>
</dbReference>
<dbReference type="FunCoup" id="A0A507BAE5">
    <property type="interactions" value="496"/>
</dbReference>
<dbReference type="InterPro" id="IPR015421">
    <property type="entry name" value="PyrdxlP-dep_Trfase_major"/>
</dbReference>
<evidence type="ECO:0000313" key="11">
    <source>
        <dbReference type="EMBL" id="TPX16583.1"/>
    </source>
</evidence>
<accession>A0A507BAE5</accession>
<evidence type="ECO:0000256" key="8">
    <source>
        <dbReference type="PIRSR" id="PIRSR001434-2"/>
    </source>
</evidence>
<evidence type="ECO:0000256" key="10">
    <source>
        <dbReference type="SAM" id="MobiDB-lite"/>
    </source>
</evidence>
<evidence type="ECO:0000313" key="12">
    <source>
        <dbReference type="Proteomes" id="UP000319257"/>
    </source>
</evidence>
<protein>
    <recommendedName>
        <fullName evidence="4">cystathionine gamma-lyase</fullName>
        <ecNumber evidence="4">4.4.1.1</ecNumber>
    </recommendedName>
    <alternativeName>
        <fullName evidence="7">Gamma-cystathionase</fullName>
    </alternativeName>
</protein>
<evidence type="ECO:0000256" key="5">
    <source>
        <dbReference type="ARBA" id="ARBA00022898"/>
    </source>
</evidence>
<dbReference type="STRING" id="1093900.A0A507BAE5"/>
<evidence type="ECO:0000256" key="9">
    <source>
        <dbReference type="RuleBase" id="RU362118"/>
    </source>
</evidence>
<dbReference type="GO" id="GO:0004123">
    <property type="term" value="F:cystathionine gamma-lyase activity"/>
    <property type="evidence" value="ECO:0007669"/>
    <property type="project" value="TreeGrafter"/>
</dbReference>
<proteinExistence type="inferred from homology"/>
<dbReference type="CDD" id="cd00614">
    <property type="entry name" value="CGS_like"/>
    <property type="match status" value="1"/>
</dbReference>
<dbReference type="FunFam" id="3.40.640.10:FF:000043">
    <property type="entry name" value="Cystathionine gamma-lyase"/>
    <property type="match status" value="1"/>
</dbReference>
<evidence type="ECO:0000256" key="7">
    <source>
        <dbReference type="ARBA" id="ARBA00029853"/>
    </source>
</evidence>
<evidence type="ECO:0000256" key="4">
    <source>
        <dbReference type="ARBA" id="ARBA00012085"/>
    </source>
</evidence>
<dbReference type="PANTHER" id="PTHR11808:SF15">
    <property type="entry name" value="CYSTATHIONINE GAMMA-LYASE"/>
    <property type="match status" value="1"/>
</dbReference>
<dbReference type="SUPFAM" id="SSF53383">
    <property type="entry name" value="PLP-dependent transferases"/>
    <property type="match status" value="1"/>
</dbReference>
<evidence type="ECO:0000256" key="6">
    <source>
        <dbReference type="ARBA" id="ARBA00023192"/>
    </source>
</evidence>
<evidence type="ECO:0000256" key="3">
    <source>
        <dbReference type="ARBA" id="ARBA00009077"/>
    </source>
</evidence>
<organism evidence="11 12">
    <name type="scientific">Thyridium curvatum</name>
    <dbReference type="NCBI Taxonomy" id="1093900"/>
    <lineage>
        <taxon>Eukaryota</taxon>
        <taxon>Fungi</taxon>
        <taxon>Dikarya</taxon>
        <taxon>Ascomycota</taxon>
        <taxon>Pezizomycotina</taxon>
        <taxon>Sordariomycetes</taxon>
        <taxon>Sordariomycetidae</taxon>
        <taxon>Thyridiales</taxon>
        <taxon>Thyridiaceae</taxon>
        <taxon>Thyridium</taxon>
    </lineage>
</organism>
<gene>
    <name evidence="11" type="ORF">E0L32_003877</name>
</gene>